<organism evidence="1 2">
    <name type="scientific">Datura stramonium</name>
    <name type="common">Jimsonweed</name>
    <name type="synonym">Common thornapple</name>
    <dbReference type="NCBI Taxonomy" id="4076"/>
    <lineage>
        <taxon>Eukaryota</taxon>
        <taxon>Viridiplantae</taxon>
        <taxon>Streptophyta</taxon>
        <taxon>Embryophyta</taxon>
        <taxon>Tracheophyta</taxon>
        <taxon>Spermatophyta</taxon>
        <taxon>Magnoliopsida</taxon>
        <taxon>eudicotyledons</taxon>
        <taxon>Gunneridae</taxon>
        <taxon>Pentapetalae</taxon>
        <taxon>asterids</taxon>
        <taxon>lamiids</taxon>
        <taxon>Solanales</taxon>
        <taxon>Solanaceae</taxon>
        <taxon>Solanoideae</taxon>
        <taxon>Datureae</taxon>
        <taxon>Datura</taxon>
    </lineage>
</organism>
<gene>
    <name evidence="1" type="ORF">HAX54_041216</name>
</gene>
<evidence type="ECO:0000313" key="2">
    <source>
        <dbReference type="Proteomes" id="UP000823775"/>
    </source>
</evidence>
<protein>
    <submittedName>
        <fullName evidence="1">Uncharacterized protein</fullName>
    </submittedName>
</protein>
<dbReference type="Proteomes" id="UP000823775">
    <property type="component" value="Unassembled WGS sequence"/>
</dbReference>
<comment type="caution">
    <text evidence="1">The sequence shown here is derived from an EMBL/GenBank/DDBJ whole genome shotgun (WGS) entry which is preliminary data.</text>
</comment>
<sequence length="122" mass="14079">MICSKTKELENAVKIFKHRTKICDQLEKAKERVKLVDEDDNDSPPVKRRKGKIRDDVVGDFSVFTGLKCVEDDVTVYDKPQVNRLMKEYFSGDGTKTIQGTNCLVGLREMCGSRMMMRSRWL</sequence>
<dbReference type="EMBL" id="JACEIK010005928">
    <property type="protein sequence ID" value="MCE0482435.1"/>
    <property type="molecule type" value="Genomic_DNA"/>
</dbReference>
<keyword evidence="2" id="KW-1185">Reference proteome</keyword>
<accession>A0ABS8VSK4</accession>
<reference evidence="1 2" key="1">
    <citation type="journal article" date="2021" name="BMC Genomics">
        <title>Datura genome reveals duplications of psychoactive alkaloid biosynthetic genes and high mutation rate following tissue culture.</title>
        <authorList>
            <person name="Rajewski A."/>
            <person name="Carter-House D."/>
            <person name="Stajich J."/>
            <person name="Litt A."/>
        </authorList>
    </citation>
    <scope>NUCLEOTIDE SEQUENCE [LARGE SCALE GENOMIC DNA]</scope>
    <source>
        <strain evidence="1">AR-01</strain>
    </source>
</reference>
<name>A0ABS8VSK4_DATST</name>
<proteinExistence type="predicted"/>
<evidence type="ECO:0000313" key="1">
    <source>
        <dbReference type="EMBL" id="MCE0482435.1"/>
    </source>
</evidence>